<protein>
    <submittedName>
        <fullName evidence="2">Uncharacterized protein</fullName>
    </submittedName>
</protein>
<gene>
    <name evidence="2" type="ORF">PVK06_017441</name>
</gene>
<accession>A0ABR0Q2R0</accession>
<evidence type="ECO:0000313" key="2">
    <source>
        <dbReference type="EMBL" id="KAK5833593.1"/>
    </source>
</evidence>
<dbReference type="EMBL" id="JARKNE010000005">
    <property type="protein sequence ID" value="KAK5833593.1"/>
    <property type="molecule type" value="Genomic_DNA"/>
</dbReference>
<reference evidence="2 3" key="1">
    <citation type="submission" date="2023-03" db="EMBL/GenBank/DDBJ databases">
        <title>WGS of Gossypium arboreum.</title>
        <authorList>
            <person name="Yu D."/>
        </authorList>
    </citation>
    <scope>NUCLEOTIDE SEQUENCE [LARGE SCALE GENOMIC DNA]</scope>
    <source>
        <tissue evidence="2">Leaf</tissue>
    </source>
</reference>
<evidence type="ECO:0000256" key="1">
    <source>
        <dbReference type="SAM" id="MobiDB-lite"/>
    </source>
</evidence>
<organism evidence="2 3">
    <name type="scientific">Gossypium arboreum</name>
    <name type="common">Tree cotton</name>
    <name type="synonym">Gossypium nanking</name>
    <dbReference type="NCBI Taxonomy" id="29729"/>
    <lineage>
        <taxon>Eukaryota</taxon>
        <taxon>Viridiplantae</taxon>
        <taxon>Streptophyta</taxon>
        <taxon>Embryophyta</taxon>
        <taxon>Tracheophyta</taxon>
        <taxon>Spermatophyta</taxon>
        <taxon>Magnoliopsida</taxon>
        <taxon>eudicotyledons</taxon>
        <taxon>Gunneridae</taxon>
        <taxon>Pentapetalae</taxon>
        <taxon>rosids</taxon>
        <taxon>malvids</taxon>
        <taxon>Malvales</taxon>
        <taxon>Malvaceae</taxon>
        <taxon>Malvoideae</taxon>
        <taxon>Gossypium</taxon>
    </lineage>
</organism>
<name>A0ABR0Q2R0_GOSAR</name>
<comment type="caution">
    <text evidence="2">The sequence shown here is derived from an EMBL/GenBank/DDBJ whole genome shotgun (WGS) entry which is preliminary data.</text>
</comment>
<evidence type="ECO:0000313" key="3">
    <source>
        <dbReference type="Proteomes" id="UP001358586"/>
    </source>
</evidence>
<proteinExistence type="predicted"/>
<feature type="compositionally biased region" description="Low complexity" evidence="1">
    <location>
        <begin position="1"/>
        <end position="13"/>
    </location>
</feature>
<keyword evidence="3" id="KW-1185">Reference proteome</keyword>
<sequence>MTSTNSSTHPTSSVRNKPLSPVEIDDMKKKGLCYWYGLKYTLRHNCVRSQLYQMLLDFTSDVEDEDNQDFLDQLEDNVQAGRGD</sequence>
<dbReference type="Proteomes" id="UP001358586">
    <property type="component" value="Chromosome 5"/>
</dbReference>
<feature type="region of interest" description="Disordered" evidence="1">
    <location>
        <begin position="1"/>
        <end position="22"/>
    </location>
</feature>